<evidence type="ECO:0000256" key="11">
    <source>
        <dbReference type="ARBA" id="ARBA00023667"/>
    </source>
</evidence>
<keyword evidence="5" id="KW-0732">Signal</keyword>
<evidence type="ECO:0000256" key="2">
    <source>
        <dbReference type="ARBA" id="ARBA00022475"/>
    </source>
</evidence>
<dbReference type="Pfam" id="PF18927">
    <property type="entry name" value="CrtO"/>
    <property type="match status" value="1"/>
</dbReference>
<evidence type="ECO:0000256" key="5">
    <source>
        <dbReference type="ARBA" id="ARBA00022729"/>
    </source>
</evidence>
<feature type="transmembrane region" description="Helical" evidence="13">
    <location>
        <begin position="6"/>
        <end position="25"/>
    </location>
</feature>
<evidence type="ECO:0000256" key="9">
    <source>
        <dbReference type="ARBA" id="ARBA00023588"/>
    </source>
</evidence>
<evidence type="ECO:0000256" key="1">
    <source>
        <dbReference type="ARBA" id="ARBA00004162"/>
    </source>
</evidence>
<dbReference type="UniPathway" id="UPA00029">
    <property type="reaction ID" value="UER00560"/>
</dbReference>
<dbReference type="EMBL" id="DRTV01000225">
    <property type="protein sequence ID" value="HHF58412.1"/>
    <property type="molecule type" value="Genomic_DNA"/>
</dbReference>
<keyword evidence="7 13" id="KW-0472">Membrane</keyword>
<feature type="transmembrane region" description="Helical" evidence="13">
    <location>
        <begin position="120"/>
        <end position="137"/>
    </location>
</feature>
<sequence length="162" mass="19773">MDLLVINILYLIIFALIIGYVVRFIPDNILNPYNFLFRERKWEREGRLYDRIFRVKSWKKYLPEGGEFYKVNAFNKKYLSSTDPEYLKRFAIETARAELTHILLVLLFLPSIFWNTLQNVFYIFIFTFSVNLPFIIVQRYNRIRFLRILEEMGYPISDTFRR</sequence>
<evidence type="ECO:0000256" key="13">
    <source>
        <dbReference type="SAM" id="Phobius"/>
    </source>
</evidence>
<name>A0A7C5M4V8_UNCW3</name>
<protein>
    <recommendedName>
        <fullName evidence="11">Glycosyl-4,4'-diaponeurosporenoate acyltransferase</fullName>
    </recommendedName>
</protein>
<keyword evidence="2" id="KW-1003">Cell membrane</keyword>
<evidence type="ECO:0000256" key="3">
    <source>
        <dbReference type="ARBA" id="ARBA00022679"/>
    </source>
</evidence>
<proteinExistence type="inferred from homology"/>
<dbReference type="Proteomes" id="UP000886014">
    <property type="component" value="Unassembled WGS sequence"/>
</dbReference>
<dbReference type="InterPro" id="IPR044021">
    <property type="entry name" value="CrtO"/>
</dbReference>
<evidence type="ECO:0000313" key="14">
    <source>
        <dbReference type="EMBL" id="HHF58412.1"/>
    </source>
</evidence>
<comment type="caution">
    <text evidence="14">The sequence shown here is derived from an EMBL/GenBank/DDBJ whole genome shotgun (WGS) entry which is preliminary data.</text>
</comment>
<evidence type="ECO:0000256" key="6">
    <source>
        <dbReference type="ARBA" id="ARBA00022989"/>
    </source>
</evidence>
<evidence type="ECO:0000256" key="8">
    <source>
        <dbReference type="ARBA" id="ARBA00023315"/>
    </source>
</evidence>
<keyword evidence="8 14" id="KW-0012">Acyltransferase</keyword>
<dbReference type="GO" id="GO:0016746">
    <property type="term" value="F:acyltransferase activity"/>
    <property type="evidence" value="ECO:0007669"/>
    <property type="project" value="UniProtKB-KW"/>
</dbReference>
<accession>A0A7C5M4V8</accession>
<keyword evidence="3" id="KW-0808">Transferase</keyword>
<reference evidence="14" key="1">
    <citation type="journal article" date="2020" name="mSystems">
        <title>Genome- and Community-Level Interaction Insights into Carbon Utilization and Element Cycling Functions of Hydrothermarchaeota in Hydrothermal Sediment.</title>
        <authorList>
            <person name="Zhou Z."/>
            <person name="Liu Y."/>
            <person name="Xu W."/>
            <person name="Pan J."/>
            <person name="Luo Z.H."/>
            <person name="Li M."/>
        </authorList>
    </citation>
    <scope>NUCLEOTIDE SEQUENCE [LARGE SCALE GENOMIC DNA]</scope>
    <source>
        <strain evidence="14">HyVt-94</strain>
    </source>
</reference>
<evidence type="ECO:0000256" key="10">
    <source>
        <dbReference type="ARBA" id="ARBA00023603"/>
    </source>
</evidence>
<comment type="similarity">
    <text evidence="10">Belongs to the acyltransferase CrtO family.</text>
</comment>
<evidence type="ECO:0000256" key="12">
    <source>
        <dbReference type="ARBA" id="ARBA00025324"/>
    </source>
</evidence>
<evidence type="ECO:0000256" key="7">
    <source>
        <dbReference type="ARBA" id="ARBA00023136"/>
    </source>
</evidence>
<dbReference type="AlphaFoldDB" id="A0A7C5M4V8"/>
<organism evidence="14">
    <name type="scientific">candidate division WOR-3 bacterium</name>
    <dbReference type="NCBI Taxonomy" id="2052148"/>
    <lineage>
        <taxon>Bacteria</taxon>
        <taxon>Bacteria division WOR-3</taxon>
    </lineage>
</organism>
<keyword evidence="6 13" id="KW-1133">Transmembrane helix</keyword>
<evidence type="ECO:0000256" key="4">
    <source>
        <dbReference type="ARBA" id="ARBA00022692"/>
    </source>
</evidence>
<comment type="pathway">
    <text evidence="9">Carotenoid biosynthesis; staphyloxanthin biosynthesis; staphyloxanthin from farnesyl diphosphate: step 5/5.</text>
</comment>
<keyword evidence="4 13" id="KW-0812">Transmembrane</keyword>
<feature type="transmembrane region" description="Helical" evidence="13">
    <location>
        <begin position="97"/>
        <end position="114"/>
    </location>
</feature>
<comment type="subcellular location">
    <subcellularLocation>
        <location evidence="1">Cell membrane</location>
        <topology evidence="1">Single-pass membrane protein</topology>
    </subcellularLocation>
</comment>
<dbReference type="GO" id="GO:0005886">
    <property type="term" value="C:plasma membrane"/>
    <property type="evidence" value="ECO:0007669"/>
    <property type="project" value="UniProtKB-SubCell"/>
</dbReference>
<gene>
    <name evidence="14" type="ORF">ENL41_03200</name>
</gene>
<comment type="function">
    <text evidence="12">Catalyzes the acylation of glycosyl-4,4'-diaponeurosporenoate, i.e. the esterification of glucose at the C6'' position with the carboxyl group of the C(15) fatty acid 12-methyltetradecanoic acid, to yield staphyloxanthin. This is the last step in the biosynthesis of this orange pigment, present in most staphylococci strains.</text>
</comment>